<dbReference type="PROSITE" id="PS51257">
    <property type="entry name" value="PROKAR_LIPOPROTEIN"/>
    <property type="match status" value="1"/>
</dbReference>
<evidence type="ECO:0008006" key="5">
    <source>
        <dbReference type="Google" id="ProtNLM"/>
    </source>
</evidence>
<dbReference type="Proteomes" id="UP000190460">
    <property type="component" value="Unassembled WGS sequence"/>
</dbReference>
<organism evidence="3 4">
    <name type="scientific">Thiothrix eikelboomii</name>
    <dbReference type="NCBI Taxonomy" id="92487"/>
    <lineage>
        <taxon>Bacteria</taxon>
        <taxon>Pseudomonadati</taxon>
        <taxon>Pseudomonadota</taxon>
        <taxon>Gammaproteobacteria</taxon>
        <taxon>Thiotrichales</taxon>
        <taxon>Thiotrichaceae</taxon>
        <taxon>Thiothrix</taxon>
    </lineage>
</organism>
<proteinExistence type="predicted"/>
<evidence type="ECO:0000313" key="3">
    <source>
        <dbReference type="EMBL" id="SKA95354.1"/>
    </source>
</evidence>
<keyword evidence="2" id="KW-0732">Signal</keyword>
<evidence type="ECO:0000256" key="1">
    <source>
        <dbReference type="SAM" id="MobiDB-lite"/>
    </source>
</evidence>
<dbReference type="RefSeq" id="WP_078924189.1">
    <property type="nucleotide sequence ID" value="NZ_FUYB01000030.1"/>
</dbReference>
<name>A0A1T4Y0K6_9GAMM</name>
<feature type="signal peptide" evidence="2">
    <location>
        <begin position="1"/>
        <end position="24"/>
    </location>
</feature>
<dbReference type="OrthoDB" id="326336at2"/>
<evidence type="ECO:0000256" key="2">
    <source>
        <dbReference type="SAM" id="SignalP"/>
    </source>
</evidence>
<gene>
    <name evidence="3" type="ORF">SAMN02745130_03760</name>
</gene>
<evidence type="ECO:0000313" key="4">
    <source>
        <dbReference type="Proteomes" id="UP000190460"/>
    </source>
</evidence>
<feature type="region of interest" description="Disordered" evidence="1">
    <location>
        <begin position="138"/>
        <end position="158"/>
    </location>
</feature>
<feature type="chain" id="PRO_5011961925" description="Lipoprotein" evidence="2">
    <location>
        <begin position="25"/>
        <end position="202"/>
    </location>
</feature>
<protein>
    <recommendedName>
        <fullName evidence="5">Lipoprotein</fullName>
    </recommendedName>
</protein>
<sequence>MFRYFVLWLVIGLAGCVSPQYQTAYRFTPPPAGAGKVCLTRCDASLAQCKNQCAAKTSQCLAKARSQAQSELPVLLGAWEREILVWEKAMDRYETELRFWEMEMRQRRLMYDLQRDVRPCRPGERHCTRYPHRPHFGYPRAWDRPESPGPAPKRPTLASETARIQAETCPNDCGCDANYRQCYASCGGNVQAYQVCIKNCGG</sequence>
<dbReference type="EMBL" id="FUYB01000030">
    <property type="protein sequence ID" value="SKA95354.1"/>
    <property type="molecule type" value="Genomic_DNA"/>
</dbReference>
<accession>A0A1T4Y0K6</accession>
<reference evidence="4" key="1">
    <citation type="submission" date="2017-02" db="EMBL/GenBank/DDBJ databases">
        <authorList>
            <person name="Varghese N."/>
            <person name="Submissions S."/>
        </authorList>
    </citation>
    <scope>NUCLEOTIDE SEQUENCE [LARGE SCALE GENOMIC DNA]</scope>
    <source>
        <strain evidence="4">ATCC 49788</strain>
    </source>
</reference>
<keyword evidence="4" id="KW-1185">Reference proteome</keyword>
<dbReference type="AlphaFoldDB" id="A0A1T4Y0K6"/>
<dbReference type="STRING" id="92487.SAMN02745130_03760"/>